<accession>A0A212F1R6</accession>
<comment type="caution">
    <text evidence="2">The sequence shown here is derived from an EMBL/GenBank/DDBJ whole genome shotgun (WGS) entry which is preliminary data.</text>
</comment>
<dbReference type="AlphaFoldDB" id="A0A212F1R6"/>
<evidence type="ECO:0000256" key="1">
    <source>
        <dbReference type="SAM" id="SignalP"/>
    </source>
</evidence>
<dbReference type="Proteomes" id="UP000007151">
    <property type="component" value="Unassembled WGS sequence"/>
</dbReference>
<protein>
    <submittedName>
        <fullName evidence="2">Uncharacterized protein</fullName>
    </submittedName>
</protein>
<feature type="chain" id="PRO_5013347114" evidence="1">
    <location>
        <begin position="20"/>
        <end position="80"/>
    </location>
</feature>
<dbReference type="EMBL" id="AGBW02010839">
    <property type="protein sequence ID" value="OWR47653.1"/>
    <property type="molecule type" value="Genomic_DNA"/>
</dbReference>
<evidence type="ECO:0000313" key="2">
    <source>
        <dbReference type="EMBL" id="OWR47653.1"/>
    </source>
</evidence>
<keyword evidence="1" id="KW-0732">Signal</keyword>
<feature type="signal peptide" evidence="1">
    <location>
        <begin position="1"/>
        <end position="19"/>
    </location>
</feature>
<sequence>MKLYFFTICLFVLLAVVNSMPCSGPRCKRMTNKVAKLYDYDYGGYNGGYNDQGQSGCSNCGVSDFGNGDYNHNEITIEDK</sequence>
<proteinExistence type="predicted"/>
<gene>
    <name evidence="2" type="ORF">KGM_205434</name>
</gene>
<dbReference type="KEGG" id="dpl:KGM_205434"/>
<keyword evidence="3" id="KW-1185">Reference proteome</keyword>
<organism evidence="2 3">
    <name type="scientific">Danaus plexippus plexippus</name>
    <dbReference type="NCBI Taxonomy" id="278856"/>
    <lineage>
        <taxon>Eukaryota</taxon>
        <taxon>Metazoa</taxon>
        <taxon>Ecdysozoa</taxon>
        <taxon>Arthropoda</taxon>
        <taxon>Hexapoda</taxon>
        <taxon>Insecta</taxon>
        <taxon>Pterygota</taxon>
        <taxon>Neoptera</taxon>
        <taxon>Endopterygota</taxon>
        <taxon>Lepidoptera</taxon>
        <taxon>Glossata</taxon>
        <taxon>Ditrysia</taxon>
        <taxon>Papilionoidea</taxon>
        <taxon>Nymphalidae</taxon>
        <taxon>Danainae</taxon>
        <taxon>Danaini</taxon>
        <taxon>Danaina</taxon>
        <taxon>Danaus</taxon>
        <taxon>Danaus</taxon>
    </lineage>
</organism>
<dbReference type="InParanoid" id="A0A212F1R6"/>
<evidence type="ECO:0000313" key="3">
    <source>
        <dbReference type="Proteomes" id="UP000007151"/>
    </source>
</evidence>
<reference evidence="2 3" key="1">
    <citation type="journal article" date="2011" name="Cell">
        <title>The monarch butterfly genome yields insights into long-distance migration.</title>
        <authorList>
            <person name="Zhan S."/>
            <person name="Merlin C."/>
            <person name="Boore J.L."/>
            <person name="Reppert S.M."/>
        </authorList>
    </citation>
    <scope>NUCLEOTIDE SEQUENCE [LARGE SCALE GENOMIC DNA]</scope>
    <source>
        <strain evidence="2">F-2</strain>
    </source>
</reference>
<name>A0A212F1R6_DANPL</name>